<keyword evidence="2" id="KW-1185">Reference proteome</keyword>
<sequence length="183" mass="20090">MATPLSPTSNFFFFIFTATLLYIACTIPRPEEKETKQTNIVFYVHDYFTGNDASAVTVAGISGPTSSILHFGTIAVVDDTVTEGPTIESKEIGRAQGVYVNSHLDGKALYMAFSVIFTDGEFKGSTLEIQGSDVFSMKQREFGVVSGTGYFRFVKGYGIMETPFLDIANFNAVIKLNVTVKHY</sequence>
<dbReference type="EMBL" id="CM051396">
    <property type="protein sequence ID" value="KAJ4722013.1"/>
    <property type="molecule type" value="Genomic_DNA"/>
</dbReference>
<name>A0ACC1YER6_MELAZ</name>
<accession>A0ACC1YER6</accession>
<organism evidence="1 2">
    <name type="scientific">Melia azedarach</name>
    <name type="common">Chinaberry tree</name>
    <dbReference type="NCBI Taxonomy" id="155640"/>
    <lineage>
        <taxon>Eukaryota</taxon>
        <taxon>Viridiplantae</taxon>
        <taxon>Streptophyta</taxon>
        <taxon>Embryophyta</taxon>
        <taxon>Tracheophyta</taxon>
        <taxon>Spermatophyta</taxon>
        <taxon>Magnoliopsida</taxon>
        <taxon>eudicotyledons</taxon>
        <taxon>Gunneridae</taxon>
        <taxon>Pentapetalae</taxon>
        <taxon>rosids</taxon>
        <taxon>malvids</taxon>
        <taxon>Sapindales</taxon>
        <taxon>Meliaceae</taxon>
        <taxon>Melia</taxon>
    </lineage>
</organism>
<gene>
    <name evidence="1" type="ORF">OWV82_005586</name>
</gene>
<protein>
    <submittedName>
        <fullName evidence="1">Dirigent protein</fullName>
    </submittedName>
</protein>
<evidence type="ECO:0000313" key="2">
    <source>
        <dbReference type="Proteomes" id="UP001164539"/>
    </source>
</evidence>
<reference evidence="1 2" key="1">
    <citation type="journal article" date="2023" name="Science">
        <title>Complex scaffold remodeling in plant triterpene biosynthesis.</title>
        <authorList>
            <person name="De La Pena R."/>
            <person name="Hodgson H."/>
            <person name="Liu J.C."/>
            <person name="Stephenson M.J."/>
            <person name="Martin A.C."/>
            <person name="Owen C."/>
            <person name="Harkess A."/>
            <person name="Leebens-Mack J."/>
            <person name="Jimenez L.E."/>
            <person name="Osbourn A."/>
            <person name="Sattely E.S."/>
        </authorList>
    </citation>
    <scope>NUCLEOTIDE SEQUENCE [LARGE SCALE GENOMIC DNA]</scope>
    <source>
        <strain evidence="2">cv. JPN11</strain>
        <tissue evidence="1">Leaf</tissue>
    </source>
</reference>
<proteinExistence type="predicted"/>
<dbReference type="Proteomes" id="UP001164539">
    <property type="component" value="Chromosome 3"/>
</dbReference>
<comment type="caution">
    <text evidence="1">The sequence shown here is derived from an EMBL/GenBank/DDBJ whole genome shotgun (WGS) entry which is preliminary data.</text>
</comment>
<evidence type="ECO:0000313" key="1">
    <source>
        <dbReference type="EMBL" id="KAJ4722013.1"/>
    </source>
</evidence>